<reference evidence="2 3" key="1">
    <citation type="submission" date="2018-03" db="EMBL/GenBank/DDBJ databases">
        <authorList>
            <person name="Keele B.F."/>
        </authorList>
    </citation>
    <scope>NUCLEOTIDE SEQUENCE [LARGE SCALE GENOMIC DNA]</scope>
    <source>
        <strain evidence="2">ZCTH4_d</strain>
    </source>
</reference>
<name>A0A3E0K272_9BACI</name>
<gene>
    <name evidence="2" type="ORF">C6P37_11805</name>
</gene>
<dbReference type="AlphaFoldDB" id="A0A3E0K272"/>
<comment type="caution">
    <text evidence="2">The sequence shown here is derived from an EMBL/GenBank/DDBJ whole genome shotgun (WGS) entry which is preliminary data.</text>
</comment>
<dbReference type="EMBL" id="QEWE01000022">
    <property type="protein sequence ID" value="REJ27151.1"/>
    <property type="molecule type" value="Genomic_DNA"/>
</dbReference>
<accession>A0A3E0K272</accession>
<dbReference type="Proteomes" id="UP000257014">
    <property type="component" value="Unassembled WGS sequence"/>
</dbReference>
<sequence>MTIPAAVNIILYIINNEKQPNGCGINPAAKAFQAKETSGISLEGQKFQMKDNGRQIRSAGKPCRNDAS</sequence>
<feature type="region of interest" description="Disordered" evidence="1">
    <location>
        <begin position="49"/>
        <end position="68"/>
    </location>
</feature>
<evidence type="ECO:0000313" key="3">
    <source>
        <dbReference type="Proteomes" id="UP000257014"/>
    </source>
</evidence>
<evidence type="ECO:0000313" key="2">
    <source>
        <dbReference type="EMBL" id="REJ27151.1"/>
    </source>
</evidence>
<protein>
    <submittedName>
        <fullName evidence="2">Uncharacterized protein</fullName>
    </submittedName>
</protein>
<proteinExistence type="predicted"/>
<evidence type="ECO:0000256" key="1">
    <source>
        <dbReference type="SAM" id="MobiDB-lite"/>
    </source>
</evidence>
<organism evidence="2 3">
    <name type="scientific">Caldibacillus debilis</name>
    <dbReference type="NCBI Taxonomy" id="301148"/>
    <lineage>
        <taxon>Bacteria</taxon>
        <taxon>Bacillati</taxon>
        <taxon>Bacillota</taxon>
        <taxon>Bacilli</taxon>
        <taxon>Bacillales</taxon>
        <taxon>Bacillaceae</taxon>
        <taxon>Caldibacillus</taxon>
    </lineage>
</organism>